<organism evidence="2 3">
    <name type="scientific">Sclerotinia trifoliorum</name>
    <dbReference type="NCBI Taxonomy" id="28548"/>
    <lineage>
        <taxon>Eukaryota</taxon>
        <taxon>Fungi</taxon>
        <taxon>Dikarya</taxon>
        <taxon>Ascomycota</taxon>
        <taxon>Pezizomycotina</taxon>
        <taxon>Leotiomycetes</taxon>
        <taxon>Helotiales</taxon>
        <taxon>Sclerotiniaceae</taxon>
        <taxon>Sclerotinia</taxon>
    </lineage>
</organism>
<proteinExistence type="predicted"/>
<accession>A0A8H2ZLG0</accession>
<sequence length="157" mass="18020">MYFPFLTCEVECENSSLDIADRQNAHSQTILLKGLFHLFRLVGRESELHGIPNGFSFSHSDVNVQILAHYLVITDEKKPEYYQEPIAKFGIRKTVLGDHRWVAWTVTRNILDLWVQDHFKLICSAIDMLPVNLNFLSEPQPRDVDLISSHSRIGPAS</sequence>
<reference evidence="2" key="1">
    <citation type="submission" date="2020-10" db="EMBL/GenBank/DDBJ databases">
        <authorList>
            <person name="Kusch S."/>
        </authorList>
    </citation>
    <scope>NUCLEOTIDE SEQUENCE</scope>
    <source>
        <strain evidence="2">SwB9</strain>
    </source>
</reference>
<dbReference type="OrthoDB" id="5132737at2759"/>
<keyword evidence="3" id="KW-1185">Reference proteome</keyword>
<gene>
    <name evidence="2" type="ORF">SCLTRI_LOCUS3029</name>
</gene>
<dbReference type="InterPro" id="IPR057684">
    <property type="entry name" value="DUF7924"/>
</dbReference>
<name>A0A8H2ZLG0_9HELO</name>
<dbReference type="Proteomes" id="UP000624404">
    <property type="component" value="Unassembled WGS sequence"/>
</dbReference>
<evidence type="ECO:0000313" key="3">
    <source>
        <dbReference type="Proteomes" id="UP000624404"/>
    </source>
</evidence>
<evidence type="ECO:0000313" key="2">
    <source>
        <dbReference type="EMBL" id="CAD6443237.1"/>
    </source>
</evidence>
<dbReference type="EMBL" id="CAJHIA010000009">
    <property type="protein sequence ID" value="CAD6443237.1"/>
    <property type="molecule type" value="Genomic_DNA"/>
</dbReference>
<protein>
    <submittedName>
        <fullName evidence="2">F79ac2de-714b-4874-9d7b-ef93dbcf67f3</fullName>
    </submittedName>
</protein>
<dbReference type="AlphaFoldDB" id="A0A8H2ZLG0"/>
<dbReference type="Pfam" id="PF25545">
    <property type="entry name" value="DUF7924"/>
    <property type="match status" value="1"/>
</dbReference>
<dbReference type="PANTHER" id="PTHR42470">
    <property type="entry name" value="VAST DOMAIN-CONTAINING PROTEIN"/>
    <property type="match status" value="1"/>
</dbReference>
<evidence type="ECO:0000259" key="1">
    <source>
        <dbReference type="Pfam" id="PF25545"/>
    </source>
</evidence>
<dbReference type="PANTHER" id="PTHR42470:SF2">
    <property type="match status" value="1"/>
</dbReference>
<comment type="caution">
    <text evidence="2">The sequence shown here is derived from an EMBL/GenBank/DDBJ whole genome shotgun (WGS) entry which is preliminary data.</text>
</comment>
<feature type="domain" description="DUF7924" evidence="1">
    <location>
        <begin position="1"/>
        <end position="126"/>
    </location>
</feature>